<dbReference type="GO" id="GO:0003700">
    <property type="term" value="F:DNA-binding transcription factor activity"/>
    <property type="evidence" value="ECO:0007669"/>
    <property type="project" value="TreeGrafter"/>
</dbReference>
<evidence type="ECO:0000256" key="1">
    <source>
        <dbReference type="ARBA" id="ARBA00023125"/>
    </source>
</evidence>
<evidence type="ECO:0000313" key="5">
    <source>
        <dbReference type="Proteomes" id="UP000239297"/>
    </source>
</evidence>
<dbReference type="InterPro" id="IPR001647">
    <property type="entry name" value="HTH_TetR"/>
</dbReference>
<dbReference type="InterPro" id="IPR009057">
    <property type="entry name" value="Homeodomain-like_sf"/>
</dbReference>
<dbReference type="AlphaFoldDB" id="A0A2S5IX83"/>
<feature type="DNA-binding region" description="H-T-H motif" evidence="2">
    <location>
        <begin position="28"/>
        <end position="47"/>
    </location>
</feature>
<accession>A0A2S5IX83</accession>
<dbReference type="SUPFAM" id="SSF46689">
    <property type="entry name" value="Homeodomain-like"/>
    <property type="match status" value="1"/>
</dbReference>
<comment type="caution">
    <text evidence="4">The sequence shown here is derived from an EMBL/GenBank/DDBJ whole genome shotgun (WGS) entry which is preliminary data.</text>
</comment>
<reference evidence="4 5" key="1">
    <citation type="journal article" date="2014" name="Int. J. Syst. Evol. Microbiol.">
        <title>Arthrobacter pityocampae sp. nov., isolated from Thaumetopoea pityocampa (Lep., Thaumetopoeidae).</title>
        <authorList>
            <person name="Ince I.A."/>
            <person name="Demirbag Z."/>
            <person name="Kati H."/>
        </authorList>
    </citation>
    <scope>NUCLEOTIDE SEQUENCE [LARGE SCALE GENOMIC DNA]</scope>
    <source>
        <strain evidence="4 5">Tp2</strain>
    </source>
</reference>
<dbReference type="RefSeq" id="WP_104121616.1">
    <property type="nucleotide sequence ID" value="NZ_PRKW01000004.1"/>
</dbReference>
<dbReference type="Proteomes" id="UP000239297">
    <property type="component" value="Unassembled WGS sequence"/>
</dbReference>
<protein>
    <submittedName>
        <fullName evidence="4">TetR/AcrR family transcriptional regulator</fullName>
    </submittedName>
</protein>
<gene>
    <name evidence="4" type="ORF">C4K88_10790</name>
</gene>
<sequence length="197" mass="21406">MTSQPTARDRLLDAAEDLAAMQGVSVTPVDAILERARVSPATLYAHFGTKEGLITQALRRRLARWDTTWQECIEEAPTPEEKLLAVFTALSRHRHALTPSRWCVFLGVAAETPHPGRDLEDTLAADTRLLLHRLEELAATLVDTQQAPLLARRLVLIYTGVLGMILRGTDVDTATAEGRHIAGMTLHAAAGSTSSAP</sequence>
<dbReference type="Pfam" id="PF00440">
    <property type="entry name" value="TetR_N"/>
    <property type="match status" value="1"/>
</dbReference>
<proteinExistence type="predicted"/>
<evidence type="ECO:0000259" key="3">
    <source>
        <dbReference type="PROSITE" id="PS50977"/>
    </source>
</evidence>
<feature type="domain" description="HTH tetR-type" evidence="3">
    <location>
        <begin position="5"/>
        <end position="65"/>
    </location>
</feature>
<evidence type="ECO:0000313" key="4">
    <source>
        <dbReference type="EMBL" id="PPB49179.1"/>
    </source>
</evidence>
<evidence type="ECO:0000256" key="2">
    <source>
        <dbReference type="PROSITE-ProRule" id="PRU00335"/>
    </source>
</evidence>
<keyword evidence="5" id="KW-1185">Reference proteome</keyword>
<dbReference type="PANTHER" id="PTHR30055">
    <property type="entry name" value="HTH-TYPE TRANSCRIPTIONAL REGULATOR RUTR"/>
    <property type="match status" value="1"/>
</dbReference>
<dbReference type="EMBL" id="PRKW01000004">
    <property type="protein sequence ID" value="PPB49179.1"/>
    <property type="molecule type" value="Genomic_DNA"/>
</dbReference>
<dbReference type="OrthoDB" id="3196926at2"/>
<dbReference type="Gene3D" id="1.10.357.10">
    <property type="entry name" value="Tetracycline Repressor, domain 2"/>
    <property type="match status" value="1"/>
</dbReference>
<dbReference type="InterPro" id="IPR050109">
    <property type="entry name" value="HTH-type_TetR-like_transc_reg"/>
</dbReference>
<keyword evidence="1 2" id="KW-0238">DNA-binding</keyword>
<organism evidence="4 5">
    <name type="scientific">Arthrobacter pityocampae</name>
    <dbReference type="NCBI Taxonomy" id="547334"/>
    <lineage>
        <taxon>Bacteria</taxon>
        <taxon>Bacillati</taxon>
        <taxon>Actinomycetota</taxon>
        <taxon>Actinomycetes</taxon>
        <taxon>Micrococcales</taxon>
        <taxon>Micrococcaceae</taxon>
        <taxon>Arthrobacter</taxon>
    </lineage>
</organism>
<dbReference type="GO" id="GO:0000976">
    <property type="term" value="F:transcription cis-regulatory region binding"/>
    <property type="evidence" value="ECO:0007669"/>
    <property type="project" value="TreeGrafter"/>
</dbReference>
<name>A0A2S5IX83_9MICC</name>
<dbReference type="PROSITE" id="PS50977">
    <property type="entry name" value="HTH_TETR_2"/>
    <property type="match status" value="1"/>
</dbReference>
<dbReference type="PANTHER" id="PTHR30055:SF200">
    <property type="entry name" value="HTH-TYPE TRANSCRIPTIONAL REPRESSOR BDCR"/>
    <property type="match status" value="1"/>
</dbReference>
<dbReference type="PRINTS" id="PR00455">
    <property type="entry name" value="HTHTETR"/>
</dbReference>